<reference evidence="1 2" key="1">
    <citation type="submission" date="2016-04" db="EMBL/GenBank/DDBJ databases">
        <title>Chloroflexus islandicus sp. nov., a thermophilic filamentous anoxygenic phototrophic bacterium from geyser Strokkur (Iceland).</title>
        <authorList>
            <person name="Gaisin V.A."/>
            <person name="Kalashnikov A.M."/>
            <person name="Sukhacheva M.V."/>
            <person name="Grouzdev D.S."/>
            <person name="Ivanov T.M."/>
            <person name="Kuznetsov B."/>
            <person name="Gorlenko V.M."/>
        </authorList>
    </citation>
    <scope>NUCLEOTIDE SEQUENCE [LARGE SCALE GENOMIC DNA]</scope>
    <source>
        <strain evidence="2">isl-2</strain>
    </source>
</reference>
<evidence type="ECO:0000313" key="1">
    <source>
        <dbReference type="EMBL" id="OAN37128.1"/>
    </source>
</evidence>
<evidence type="ECO:0000313" key="2">
    <source>
        <dbReference type="Proteomes" id="UP000078287"/>
    </source>
</evidence>
<keyword evidence="2" id="KW-1185">Reference proteome</keyword>
<protein>
    <recommendedName>
        <fullName evidence="3">DUF2281 domain-containing protein</fullName>
    </recommendedName>
</protein>
<comment type="caution">
    <text evidence="1">The sequence shown here is derived from an EMBL/GenBank/DDBJ whole genome shotgun (WGS) entry which is preliminary data.</text>
</comment>
<dbReference type="Proteomes" id="UP000078287">
    <property type="component" value="Unassembled WGS sequence"/>
</dbReference>
<gene>
    <name evidence="1" type="ORF">A6A03_05660</name>
</gene>
<organism evidence="1 2">
    <name type="scientific">Chloroflexus islandicus</name>
    <dbReference type="NCBI Taxonomy" id="1707952"/>
    <lineage>
        <taxon>Bacteria</taxon>
        <taxon>Bacillati</taxon>
        <taxon>Chloroflexota</taxon>
        <taxon>Chloroflexia</taxon>
        <taxon>Chloroflexales</taxon>
        <taxon>Chloroflexineae</taxon>
        <taxon>Chloroflexaceae</taxon>
        <taxon>Chloroflexus</taxon>
    </lineage>
</organism>
<dbReference type="AlphaFoldDB" id="A0A178LUK3"/>
<evidence type="ECO:0008006" key="3">
    <source>
        <dbReference type="Google" id="ProtNLM"/>
    </source>
</evidence>
<dbReference type="EMBL" id="LWQS01000114">
    <property type="protein sequence ID" value="OAN37128.1"/>
    <property type="molecule type" value="Genomic_DNA"/>
</dbReference>
<sequence>MRYHEIVNEIRQWPLDQQLLLLEEMTRLLRVTLAQPAPSAPPTASLLWRGVLASDAPSPTDAELQQAYTEYLMTKYQ</sequence>
<proteinExistence type="predicted"/>
<accession>A0A178LUK3</accession>
<name>A0A178LUK3_9CHLR</name>